<name>A0ABU3YYR5_9HYPH</name>
<keyword evidence="1" id="KW-0472">Membrane</keyword>
<dbReference type="Proteomes" id="UP001187203">
    <property type="component" value="Unassembled WGS sequence"/>
</dbReference>
<gene>
    <name evidence="2" type="ORF">R1523_35900</name>
</gene>
<reference evidence="3" key="1">
    <citation type="journal article" date="2023" name="Int. J. Mol. Sci.">
        <title>Genomic and Metabolic Characterization of Plant Growth-Promoting Rhizobacteria Isolated from Nodules of Clovers Grown in Non-Farmed Soil.</title>
        <authorList>
            <person name="Wojcik M."/>
            <person name="Koper P."/>
            <person name="Zebracki K."/>
            <person name="Marczak M."/>
            <person name="Mazur A."/>
        </authorList>
    </citation>
    <scope>NUCLEOTIDE SEQUENCE [LARGE SCALE GENOMIC DNA]</scope>
    <source>
        <strain evidence="3">KB12</strain>
    </source>
</reference>
<keyword evidence="3" id="KW-1185">Reference proteome</keyword>
<keyword evidence="1" id="KW-0812">Transmembrane</keyword>
<evidence type="ECO:0000313" key="3">
    <source>
        <dbReference type="Proteomes" id="UP001187203"/>
    </source>
</evidence>
<feature type="transmembrane region" description="Helical" evidence="1">
    <location>
        <begin position="51"/>
        <end position="73"/>
    </location>
</feature>
<evidence type="ECO:0000313" key="2">
    <source>
        <dbReference type="EMBL" id="MDV4190808.1"/>
    </source>
</evidence>
<comment type="caution">
    <text evidence="2">The sequence shown here is derived from an EMBL/GenBank/DDBJ whole genome shotgun (WGS) entry which is preliminary data.</text>
</comment>
<feature type="transmembrane region" description="Helical" evidence="1">
    <location>
        <begin position="13"/>
        <end position="31"/>
    </location>
</feature>
<dbReference type="RefSeq" id="WP_128409283.1">
    <property type="nucleotide sequence ID" value="NZ_JAWJWG010000050.1"/>
</dbReference>
<organism evidence="2 3">
    <name type="scientific">Rhizobium brockwellii</name>
    <dbReference type="NCBI Taxonomy" id="3019932"/>
    <lineage>
        <taxon>Bacteria</taxon>
        <taxon>Pseudomonadati</taxon>
        <taxon>Pseudomonadota</taxon>
        <taxon>Alphaproteobacteria</taxon>
        <taxon>Hyphomicrobiales</taxon>
        <taxon>Rhizobiaceae</taxon>
        <taxon>Rhizobium/Agrobacterium group</taxon>
        <taxon>Rhizobium</taxon>
    </lineage>
</organism>
<keyword evidence="1" id="KW-1133">Transmembrane helix</keyword>
<sequence length="110" mass="11743">MARSDNKKSLQKVIIRALIAQTLLGFFISFPGSQILVDVFWDYIDPELAQIPILILLVTSGLIAAIFVGRVLAREIGSVLPPIAATTRSIAAGDYSARVNAPPIGVGARI</sequence>
<evidence type="ECO:0000256" key="1">
    <source>
        <dbReference type="SAM" id="Phobius"/>
    </source>
</evidence>
<protein>
    <recommendedName>
        <fullName evidence="4">HAMP domain-containing protein</fullName>
    </recommendedName>
</protein>
<evidence type="ECO:0008006" key="4">
    <source>
        <dbReference type="Google" id="ProtNLM"/>
    </source>
</evidence>
<accession>A0ABU3YYR5</accession>
<proteinExistence type="predicted"/>
<dbReference type="EMBL" id="JAWJWI010000055">
    <property type="protein sequence ID" value="MDV4190808.1"/>
    <property type="molecule type" value="Genomic_DNA"/>
</dbReference>